<evidence type="ECO:0000256" key="11">
    <source>
        <dbReference type="ARBA" id="ARBA00022737"/>
    </source>
</evidence>
<dbReference type="GO" id="GO:0004072">
    <property type="term" value="F:aspartate kinase activity"/>
    <property type="evidence" value="ECO:0007669"/>
    <property type="project" value="UniProtKB-EC"/>
</dbReference>
<comment type="catalytic activity">
    <reaction evidence="17 20">
        <text>L-aspartate + ATP = 4-phospho-L-aspartate + ADP</text>
        <dbReference type="Rhea" id="RHEA:23776"/>
        <dbReference type="ChEBI" id="CHEBI:29991"/>
        <dbReference type="ChEBI" id="CHEBI:30616"/>
        <dbReference type="ChEBI" id="CHEBI:57535"/>
        <dbReference type="ChEBI" id="CHEBI:456216"/>
        <dbReference type="EC" id="2.7.2.4"/>
    </reaction>
</comment>
<dbReference type="FunFam" id="3.30.2130.10:FF:000001">
    <property type="entry name" value="Bifunctional aspartokinase/homoserine dehydrogenase"/>
    <property type="match status" value="1"/>
</dbReference>
<comment type="function">
    <text evidence="2">Catalyzes the phosphorylation of the beta-carboxyl group of aspartic acid with ATP to yield 4-phospho-L-aspartate, which is involved in the branched biosynthetic pathway leading to the biosynthesis of amino acids threonine, isoleucine and methionine.</text>
</comment>
<dbReference type="UniPathway" id="UPA00051">
    <property type="reaction ID" value="UER00462"/>
</dbReference>
<comment type="subunit">
    <text evidence="18">Tetramer consisting of 2 isoforms Alpha (catalytic and regulation) and of a homodimer of 2 isoforms Beta (regulation).</text>
</comment>
<dbReference type="FunFam" id="3.40.1160.10:FF:000002">
    <property type="entry name" value="Aspartokinase"/>
    <property type="match status" value="1"/>
</dbReference>
<dbReference type="UniPathway" id="UPA00050">
    <property type="reaction ID" value="UER00461"/>
</dbReference>
<keyword evidence="14 19" id="KW-0067">ATP-binding</keyword>
<feature type="binding site" evidence="19">
    <location>
        <position position="74"/>
    </location>
    <ligand>
        <name>substrate</name>
    </ligand>
</feature>
<dbReference type="CDD" id="cd04913">
    <property type="entry name" value="ACT_AKii-LysC-BS-like_1"/>
    <property type="match status" value="1"/>
</dbReference>
<evidence type="ECO:0000256" key="13">
    <source>
        <dbReference type="ARBA" id="ARBA00022777"/>
    </source>
</evidence>
<dbReference type="GO" id="GO:0009088">
    <property type="term" value="P:threonine biosynthetic process"/>
    <property type="evidence" value="ECO:0007669"/>
    <property type="project" value="UniProtKB-UniPathway"/>
</dbReference>
<evidence type="ECO:0000256" key="3">
    <source>
        <dbReference type="ARBA" id="ARBA00004766"/>
    </source>
</evidence>
<accession>S5DN32</accession>
<feature type="domain" description="ACT" evidence="22">
    <location>
        <begin position="263"/>
        <end position="343"/>
    </location>
</feature>
<feature type="binding site" evidence="19">
    <location>
        <begin position="174"/>
        <end position="175"/>
    </location>
    <ligand>
        <name>ATP</name>
        <dbReference type="ChEBI" id="CHEBI:30616"/>
    </ligand>
</feature>
<evidence type="ECO:0000256" key="10">
    <source>
        <dbReference type="ARBA" id="ARBA00022679"/>
    </source>
</evidence>
<dbReference type="Pfam" id="PF01842">
    <property type="entry name" value="ACT"/>
    <property type="match status" value="1"/>
</dbReference>
<evidence type="ECO:0000256" key="17">
    <source>
        <dbReference type="ARBA" id="ARBA00047872"/>
    </source>
</evidence>
<evidence type="ECO:0000256" key="1">
    <source>
        <dbReference type="ARBA" id="ARBA00002843"/>
    </source>
</evidence>
<evidence type="ECO:0000256" key="19">
    <source>
        <dbReference type="PIRSR" id="PIRSR000726-1"/>
    </source>
</evidence>
<proteinExistence type="inferred from homology"/>
<dbReference type="PIRSF" id="PIRSF000726">
    <property type="entry name" value="Asp_kin"/>
    <property type="match status" value="1"/>
</dbReference>
<dbReference type="InterPro" id="IPR054352">
    <property type="entry name" value="ACT_Aspartokinase"/>
</dbReference>
<dbReference type="Pfam" id="PF22468">
    <property type="entry name" value="ACT_9"/>
    <property type="match status" value="1"/>
</dbReference>
<dbReference type="Gene3D" id="3.30.2130.10">
    <property type="entry name" value="VC0802-like"/>
    <property type="match status" value="1"/>
</dbReference>
<dbReference type="NCBIfam" id="NF005154">
    <property type="entry name" value="PRK06635.1-2"/>
    <property type="match status" value="1"/>
</dbReference>
<feature type="binding site" evidence="19">
    <location>
        <position position="185"/>
    </location>
    <ligand>
        <name>ATP</name>
        <dbReference type="ChEBI" id="CHEBI:30616"/>
    </ligand>
</feature>
<dbReference type="InterPro" id="IPR005260">
    <property type="entry name" value="Asp_kin_monofn"/>
</dbReference>
<evidence type="ECO:0000256" key="14">
    <source>
        <dbReference type="ARBA" id="ARBA00022840"/>
    </source>
</evidence>
<dbReference type="InterPro" id="IPR045865">
    <property type="entry name" value="ACT-like_dom_sf"/>
</dbReference>
<dbReference type="EC" id="2.7.2.4" evidence="7 20"/>
<dbReference type="EMBL" id="KC811114">
    <property type="protein sequence ID" value="AGQ18853.1"/>
    <property type="molecule type" value="Genomic_DNA"/>
</dbReference>
<dbReference type="SUPFAM" id="SSF53633">
    <property type="entry name" value="Carbamate kinase-like"/>
    <property type="match status" value="1"/>
</dbReference>
<dbReference type="Pfam" id="PF00696">
    <property type="entry name" value="AA_kinase"/>
    <property type="match status" value="1"/>
</dbReference>
<keyword evidence="10 20" id="KW-0808">Transferase</keyword>
<dbReference type="GO" id="GO:0009089">
    <property type="term" value="P:lysine biosynthetic process via diaminopimelate"/>
    <property type="evidence" value="ECO:0007669"/>
    <property type="project" value="UniProtKB-UniPathway"/>
</dbReference>
<reference evidence="23" key="1">
    <citation type="journal article" date="2013" name="Sci. Rep.">
        <title>Metagenomics uncovers a new group of low GC and ultra-small marine Actinobacteria.</title>
        <authorList>
            <person name="Ghai R."/>
            <person name="Mizuno C.M."/>
            <person name="Picazo A."/>
            <person name="Camacho A."/>
            <person name="Rodriguez-Valera F."/>
        </authorList>
    </citation>
    <scope>NUCLEOTIDE SEQUENCE</scope>
</reference>
<evidence type="ECO:0000256" key="9">
    <source>
        <dbReference type="ARBA" id="ARBA00022605"/>
    </source>
</evidence>
<comment type="similarity">
    <text evidence="6 20">Belongs to the aspartokinase family.</text>
</comment>
<dbReference type="SUPFAM" id="SSF55021">
    <property type="entry name" value="ACT-like"/>
    <property type="match status" value="2"/>
</dbReference>
<evidence type="ECO:0000256" key="21">
    <source>
        <dbReference type="RuleBase" id="RU004249"/>
    </source>
</evidence>
<dbReference type="InterPro" id="IPR041740">
    <property type="entry name" value="AKii-LysC-BS"/>
</dbReference>
<evidence type="ECO:0000256" key="5">
    <source>
        <dbReference type="ARBA" id="ARBA00005139"/>
    </source>
</evidence>
<organism evidence="23">
    <name type="scientific">Candidatus Actinomarina minuta</name>
    <dbReference type="NCBI Taxonomy" id="1389454"/>
    <lineage>
        <taxon>Bacteria</taxon>
        <taxon>Bacillati</taxon>
        <taxon>Actinomycetota</taxon>
        <taxon>Actinomycetes</taxon>
        <taxon>Candidatus Actinomarinidae</taxon>
        <taxon>Candidatus Actinomarinales</taxon>
        <taxon>Candidatus Actinomarineae</taxon>
        <taxon>Candidatus Actinomarinaceae</taxon>
        <taxon>Candidatus Actinomarina</taxon>
    </lineage>
</organism>
<dbReference type="InterPro" id="IPR002912">
    <property type="entry name" value="ACT_dom"/>
</dbReference>
<evidence type="ECO:0000256" key="18">
    <source>
        <dbReference type="ARBA" id="ARBA00063835"/>
    </source>
</evidence>
<dbReference type="CDD" id="cd04923">
    <property type="entry name" value="ACT_AK-LysC-DapG-like_2"/>
    <property type="match status" value="1"/>
</dbReference>
<evidence type="ECO:0000256" key="12">
    <source>
        <dbReference type="ARBA" id="ARBA00022741"/>
    </source>
</evidence>
<keyword evidence="15" id="KW-0220">Diaminopimelate biosynthesis</keyword>
<evidence type="ECO:0000256" key="15">
    <source>
        <dbReference type="ARBA" id="ARBA00022915"/>
    </source>
</evidence>
<dbReference type="GO" id="GO:0005524">
    <property type="term" value="F:ATP binding"/>
    <property type="evidence" value="ECO:0007669"/>
    <property type="project" value="UniProtKB-KW"/>
</dbReference>
<dbReference type="Gene3D" id="3.40.1160.10">
    <property type="entry name" value="Acetylglutamate kinase-like"/>
    <property type="match status" value="1"/>
</dbReference>
<dbReference type="PROSITE" id="PS51671">
    <property type="entry name" value="ACT"/>
    <property type="match status" value="1"/>
</dbReference>
<dbReference type="GO" id="GO:0009090">
    <property type="term" value="P:homoserine biosynthetic process"/>
    <property type="evidence" value="ECO:0007669"/>
    <property type="project" value="TreeGrafter"/>
</dbReference>
<dbReference type="GO" id="GO:0005829">
    <property type="term" value="C:cytosol"/>
    <property type="evidence" value="ECO:0007669"/>
    <property type="project" value="TreeGrafter"/>
</dbReference>
<protein>
    <recommendedName>
        <fullName evidence="8 20">Aspartokinase</fullName>
        <ecNumber evidence="7 20">2.7.2.4</ecNumber>
    </recommendedName>
</protein>
<comment type="pathway">
    <text evidence="4 21">Amino-acid biosynthesis; L-methionine biosynthesis via de novo pathway; L-homoserine from L-aspartate: step 1/3.</text>
</comment>
<dbReference type="PANTHER" id="PTHR21499">
    <property type="entry name" value="ASPARTATE KINASE"/>
    <property type="match status" value="1"/>
</dbReference>
<keyword evidence="9 21" id="KW-0028">Amino-acid biosynthesis</keyword>
<dbReference type="NCBIfam" id="TIGR00657">
    <property type="entry name" value="asp_kinases"/>
    <property type="match status" value="1"/>
</dbReference>
<evidence type="ECO:0000256" key="8">
    <source>
        <dbReference type="ARBA" id="ARBA00016273"/>
    </source>
</evidence>
<feature type="binding site" evidence="19">
    <location>
        <begin position="7"/>
        <end position="10"/>
    </location>
    <ligand>
        <name>ATP</name>
        <dbReference type="ChEBI" id="CHEBI:30616"/>
    </ligand>
</feature>
<dbReference type="GO" id="GO:0019877">
    <property type="term" value="P:diaminopimelate biosynthetic process"/>
    <property type="evidence" value="ECO:0007669"/>
    <property type="project" value="UniProtKB-KW"/>
</dbReference>
<dbReference type="CDD" id="cd04261">
    <property type="entry name" value="AAK_AKii-LysC-BS"/>
    <property type="match status" value="1"/>
</dbReference>
<dbReference type="InterPro" id="IPR036393">
    <property type="entry name" value="AceGlu_kinase-like_sf"/>
</dbReference>
<keyword evidence="16" id="KW-0457">Lysine biosynthesis</keyword>
<dbReference type="NCBIfam" id="TIGR00656">
    <property type="entry name" value="asp_kin_monofn"/>
    <property type="match status" value="1"/>
</dbReference>
<keyword evidence="11" id="KW-0677">Repeat</keyword>
<feature type="binding site" evidence="19">
    <location>
        <position position="47"/>
    </location>
    <ligand>
        <name>substrate</name>
    </ligand>
</feature>
<dbReference type="InterPro" id="IPR018042">
    <property type="entry name" value="Aspartate_kinase_CS"/>
</dbReference>
<name>S5DN32_9ACTN</name>
<evidence type="ECO:0000259" key="22">
    <source>
        <dbReference type="PROSITE" id="PS51671"/>
    </source>
</evidence>
<keyword evidence="12 19" id="KW-0547">Nucleotide-binding</keyword>
<feature type="binding site" evidence="19">
    <location>
        <position position="180"/>
    </location>
    <ligand>
        <name>ATP</name>
        <dbReference type="ChEBI" id="CHEBI:30616"/>
    </ligand>
</feature>
<dbReference type="NCBIfam" id="NF005155">
    <property type="entry name" value="PRK06635.1-4"/>
    <property type="match status" value="1"/>
</dbReference>
<evidence type="ECO:0000256" key="16">
    <source>
        <dbReference type="ARBA" id="ARBA00023154"/>
    </source>
</evidence>
<dbReference type="AlphaFoldDB" id="S5DN32"/>
<comment type="function">
    <text evidence="1">Catalyzes the phosphorylation of the beta-carboxyl group of aspartic acid with ATP to yield 4-phospho-L-aspartate, which is involved in the branched biosynthetic pathway leading to the biosynthesis of amino acids lysine, threonine, isoleucine and methionine.</text>
</comment>
<evidence type="ECO:0000256" key="20">
    <source>
        <dbReference type="RuleBase" id="RU003448"/>
    </source>
</evidence>
<evidence type="ECO:0000256" key="6">
    <source>
        <dbReference type="ARBA" id="ARBA00010122"/>
    </source>
</evidence>
<dbReference type="PANTHER" id="PTHR21499:SF3">
    <property type="entry name" value="ASPARTOKINASE"/>
    <property type="match status" value="1"/>
</dbReference>
<evidence type="ECO:0000256" key="4">
    <source>
        <dbReference type="ARBA" id="ARBA00004986"/>
    </source>
</evidence>
<comment type="pathway">
    <text evidence="3 21">Amino-acid biosynthesis; L-lysine biosynthesis via DAP pathway; (S)-tetrahydrodipicolinate from L-aspartate: step 1/4.</text>
</comment>
<dbReference type="PROSITE" id="PS00324">
    <property type="entry name" value="ASPARTOKINASE"/>
    <property type="match status" value="1"/>
</dbReference>
<dbReference type="UniPathway" id="UPA00034">
    <property type="reaction ID" value="UER00015"/>
</dbReference>
<dbReference type="InterPro" id="IPR001341">
    <property type="entry name" value="Asp_kinase"/>
</dbReference>
<dbReference type="InterPro" id="IPR001048">
    <property type="entry name" value="Asp/Glu/Uridylate_kinase"/>
</dbReference>
<comment type="pathway">
    <text evidence="5 21">Amino-acid biosynthesis; L-threonine biosynthesis; L-threonine from L-aspartate: step 1/5.</text>
</comment>
<evidence type="ECO:0000313" key="23">
    <source>
        <dbReference type="EMBL" id="AGQ18853.1"/>
    </source>
</evidence>
<keyword evidence="13 20" id="KW-0418">Kinase</keyword>
<evidence type="ECO:0000256" key="2">
    <source>
        <dbReference type="ARBA" id="ARBA00003121"/>
    </source>
</evidence>
<evidence type="ECO:0000256" key="7">
    <source>
        <dbReference type="ARBA" id="ARBA00013059"/>
    </source>
</evidence>
<sequence length="403" mass="43342">MTLIVQKYGGTSVADTNSLKLVAERIIECKEDNNDVVVVPSAMGSSTDELIHLASELSEKPTPREMDMLLSAGERITMSLLSMHLNSLGYSSFSLTGSQAGIITTSRHGKAEIEEITGERVKEGIDQGDIVIVAGFQGFNRDTREITTLGRGGSDATAVALAAALGAERCEIFTDVEGVYTADPRIITNAQLIDEITYDEMLEMSSSGAGVLMARSVEFGRRYNVPIIVKSTFKNNKGTLVKEKVMEEAIVSGVTHNNKEIKFTLFGVPDQPGIAGTVFGSLSEIGTNVDMIVQNVSKDSITDISFTAPSEQQSEVEEVLKQISDKLNAKGFDVDQNIGRVSIIGAGMKSESGVASKMFKILGESGINISMISTSPIRVSCVINSKDIDQALNVLHEEFITKK</sequence>